<keyword evidence="1" id="KW-0808">Transferase</keyword>
<protein>
    <submittedName>
        <fullName evidence="1">Sulfotransferase family protein</fullName>
    </submittedName>
</protein>
<proteinExistence type="predicted"/>
<dbReference type="Proteomes" id="UP000198796">
    <property type="component" value="Unassembled WGS sequence"/>
</dbReference>
<dbReference type="EMBL" id="FOJU01000004">
    <property type="protein sequence ID" value="SFB04249.1"/>
    <property type="molecule type" value="Genomic_DNA"/>
</dbReference>
<reference evidence="1 2" key="1">
    <citation type="submission" date="2016-10" db="EMBL/GenBank/DDBJ databases">
        <authorList>
            <person name="de Groot N.N."/>
        </authorList>
    </citation>
    <scope>NUCLEOTIDE SEQUENCE [LARGE SCALE GENOMIC DNA]</scope>
    <source>
        <strain evidence="1 2">DSM 29316</strain>
    </source>
</reference>
<dbReference type="InterPro" id="IPR005331">
    <property type="entry name" value="Sulfotransferase"/>
</dbReference>
<dbReference type="STRING" id="871651.SAMN05421688_2467"/>
<gene>
    <name evidence="1" type="ORF">SAMN05421688_2467</name>
</gene>
<dbReference type="InterPro" id="IPR027417">
    <property type="entry name" value="P-loop_NTPase"/>
</dbReference>
<dbReference type="AlphaFoldDB" id="A0A1I0XSX1"/>
<dbReference type="OrthoDB" id="7834699at2"/>
<organism evidence="1 2">
    <name type="scientific">Poseidonocella pacifica</name>
    <dbReference type="NCBI Taxonomy" id="871651"/>
    <lineage>
        <taxon>Bacteria</taxon>
        <taxon>Pseudomonadati</taxon>
        <taxon>Pseudomonadota</taxon>
        <taxon>Alphaproteobacteria</taxon>
        <taxon>Rhodobacterales</taxon>
        <taxon>Roseobacteraceae</taxon>
        <taxon>Poseidonocella</taxon>
    </lineage>
</organism>
<dbReference type="Gene3D" id="3.40.50.300">
    <property type="entry name" value="P-loop containing nucleotide triphosphate hydrolases"/>
    <property type="match status" value="1"/>
</dbReference>
<evidence type="ECO:0000313" key="1">
    <source>
        <dbReference type="EMBL" id="SFB04249.1"/>
    </source>
</evidence>
<dbReference type="Pfam" id="PF03567">
    <property type="entry name" value="Sulfotransfer_2"/>
    <property type="match status" value="1"/>
</dbReference>
<dbReference type="SUPFAM" id="SSF52540">
    <property type="entry name" value="P-loop containing nucleoside triphosphate hydrolases"/>
    <property type="match status" value="1"/>
</dbReference>
<dbReference type="GO" id="GO:0008146">
    <property type="term" value="F:sulfotransferase activity"/>
    <property type="evidence" value="ECO:0007669"/>
    <property type="project" value="InterPro"/>
</dbReference>
<evidence type="ECO:0000313" key="2">
    <source>
        <dbReference type="Proteomes" id="UP000198796"/>
    </source>
</evidence>
<dbReference type="RefSeq" id="WP_092065326.1">
    <property type="nucleotide sequence ID" value="NZ_FOJU01000004.1"/>
</dbReference>
<name>A0A1I0XSX1_9RHOB</name>
<dbReference type="GO" id="GO:0016020">
    <property type="term" value="C:membrane"/>
    <property type="evidence" value="ECO:0007669"/>
    <property type="project" value="InterPro"/>
</dbReference>
<sequence length="308" mass="34527">MMKKKNVVTAYRFFLGRRPSDEEVKKMVARKHNLESLRRAFLASDEFKNKVAPKFRLVESAEAPAGDSSAELLIHLHVPKTAGTTLSSVLQQVAAGGPRMTVGTHDIHRLEELPAPRRAALRFVFGHLNHGVDRYFTQKCTYVTVLRQPGPRILSFFNYCKRIEHHPLHAKINSAGMSFGDFLEHVARTGDAQNEIDNGQVRRLSGFDAAAGAELQQQFSAALGNIFAANMHYGLSEHFGEFLDRLQRRGLIPGFENSRQNAAPEPTDIASALAKLTPKQKRIYDAFTIWDDCFYNICEAAFFAPDEP</sequence>
<keyword evidence="2" id="KW-1185">Reference proteome</keyword>
<accession>A0A1I0XSX1</accession>